<evidence type="ECO:0000256" key="6">
    <source>
        <dbReference type="ARBA" id="ARBA00022448"/>
    </source>
</evidence>
<dbReference type="NCBIfam" id="NF001847">
    <property type="entry name" value="PRK00571.1-4"/>
    <property type="match status" value="1"/>
</dbReference>
<evidence type="ECO:0000259" key="17">
    <source>
        <dbReference type="Pfam" id="PF00401"/>
    </source>
</evidence>
<dbReference type="InterPro" id="IPR020546">
    <property type="entry name" value="ATP_synth_F1_dsu/esu_N"/>
</dbReference>
<dbReference type="Pfam" id="PF00401">
    <property type="entry name" value="ATP-synt_DE"/>
    <property type="match status" value="1"/>
</dbReference>
<dbReference type="InterPro" id="IPR020547">
    <property type="entry name" value="ATP_synth_F1_esu_C"/>
</dbReference>
<keyword evidence="11 15" id="KW-0139">CF(1)</keyword>
<evidence type="ECO:0000256" key="13">
    <source>
        <dbReference type="ARBA" id="ARBA00030215"/>
    </source>
</evidence>
<dbReference type="NCBIfam" id="TIGR01216">
    <property type="entry name" value="ATP_synt_epsi"/>
    <property type="match status" value="1"/>
</dbReference>
<dbReference type="OrthoDB" id="9791445at2"/>
<feature type="domain" description="ATP synthase epsilon subunit C-terminal" evidence="17">
    <location>
        <begin position="90"/>
        <end position="133"/>
    </location>
</feature>
<comment type="function">
    <text evidence="1 15">Produces ATP from ADP in the presence of a proton gradient across the membrane.</text>
</comment>
<dbReference type="InterPro" id="IPR036794">
    <property type="entry name" value="ATP_F1_dsu/esu_C_sf"/>
</dbReference>
<keyword evidence="7 15" id="KW-1003">Cell membrane</keyword>
<accession>A0A501X4E7</accession>
<name>A0A501X4E7_9GAMM</name>
<keyword evidence="6 15" id="KW-0813">Transport</keyword>
<evidence type="ECO:0000256" key="2">
    <source>
        <dbReference type="ARBA" id="ARBA00004202"/>
    </source>
</evidence>
<comment type="subunit">
    <text evidence="4 15 16">F-type ATPases have 2 components, CF(1) - the catalytic core - and CF(0) - the membrane proton channel. CF(1) has five subunits: alpha(3), beta(3), gamma(1), delta(1), epsilon(1). CF(0) has three main subunits: a, b and c.</text>
</comment>
<evidence type="ECO:0000256" key="7">
    <source>
        <dbReference type="ARBA" id="ARBA00022475"/>
    </source>
</evidence>
<dbReference type="EMBL" id="VFRR01000002">
    <property type="protein sequence ID" value="TPE55385.1"/>
    <property type="molecule type" value="Genomic_DNA"/>
</dbReference>
<dbReference type="GO" id="GO:0046933">
    <property type="term" value="F:proton-transporting ATP synthase activity, rotational mechanism"/>
    <property type="evidence" value="ECO:0007669"/>
    <property type="project" value="UniProtKB-UniRule"/>
</dbReference>
<comment type="caution">
    <text evidence="19">The sequence shown here is derived from an EMBL/GenBank/DDBJ whole genome shotgun (WGS) entry which is preliminary data.</text>
</comment>
<keyword evidence="8 15" id="KW-0375">Hydrogen ion transport</keyword>
<evidence type="ECO:0000256" key="16">
    <source>
        <dbReference type="RuleBase" id="RU003656"/>
    </source>
</evidence>
<dbReference type="FunFam" id="2.60.15.10:FF:000001">
    <property type="entry name" value="ATP synthase epsilon chain"/>
    <property type="match status" value="1"/>
</dbReference>
<evidence type="ECO:0000256" key="9">
    <source>
        <dbReference type="ARBA" id="ARBA00023065"/>
    </source>
</evidence>
<dbReference type="InterPro" id="IPR001469">
    <property type="entry name" value="ATP_synth_F1_dsu/esu"/>
</dbReference>
<dbReference type="SUPFAM" id="SSF46604">
    <property type="entry name" value="Epsilon subunit of F1F0-ATP synthase C-terminal domain"/>
    <property type="match status" value="1"/>
</dbReference>
<evidence type="ECO:0000313" key="20">
    <source>
        <dbReference type="Proteomes" id="UP000315901"/>
    </source>
</evidence>
<dbReference type="GO" id="GO:0005886">
    <property type="term" value="C:plasma membrane"/>
    <property type="evidence" value="ECO:0007669"/>
    <property type="project" value="UniProtKB-SubCell"/>
</dbReference>
<dbReference type="AlphaFoldDB" id="A0A501X4E7"/>
<organism evidence="19 20">
    <name type="scientific">Maribrevibacterium harenarium</name>
    <dbReference type="NCBI Taxonomy" id="2589817"/>
    <lineage>
        <taxon>Bacteria</taxon>
        <taxon>Pseudomonadati</taxon>
        <taxon>Pseudomonadota</taxon>
        <taxon>Gammaproteobacteria</taxon>
        <taxon>Oceanospirillales</taxon>
        <taxon>Oceanospirillaceae</taxon>
        <taxon>Maribrevibacterium</taxon>
    </lineage>
</organism>
<dbReference type="Pfam" id="PF02823">
    <property type="entry name" value="ATP-synt_DE_N"/>
    <property type="match status" value="1"/>
</dbReference>
<protein>
    <recommendedName>
        <fullName evidence="5 15">ATP synthase epsilon chain</fullName>
    </recommendedName>
    <alternativeName>
        <fullName evidence="14 15">ATP synthase F1 sector epsilon subunit</fullName>
    </alternativeName>
    <alternativeName>
        <fullName evidence="13 15">F-ATPase epsilon subunit</fullName>
    </alternativeName>
</protein>
<keyword evidence="12 15" id="KW-0066">ATP synthesis</keyword>
<dbReference type="SUPFAM" id="SSF51344">
    <property type="entry name" value="Epsilon subunit of F1F0-ATP synthase N-terminal domain"/>
    <property type="match status" value="1"/>
</dbReference>
<dbReference type="GO" id="GO:0005524">
    <property type="term" value="F:ATP binding"/>
    <property type="evidence" value="ECO:0007669"/>
    <property type="project" value="UniProtKB-UniRule"/>
</dbReference>
<evidence type="ECO:0000256" key="8">
    <source>
        <dbReference type="ARBA" id="ARBA00022781"/>
    </source>
</evidence>
<keyword evidence="10 15" id="KW-0472">Membrane</keyword>
<evidence type="ECO:0000256" key="12">
    <source>
        <dbReference type="ARBA" id="ARBA00023310"/>
    </source>
</evidence>
<comment type="similarity">
    <text evidence="3 15 16">Belongs to the ATPase epsilon chain family.</text>
</comment>
<proteinExistence type="inferred from homology"/>
<dbReference type="GO" id="GO:0045259">
    <property type="term" value="C:proton-transporting ATP synthase complex"/>
    <property type="evidence" value="ECO:0007669"/>
    <property type="project" value="UniProtKB-KW"/>
</dbReference>
<dbReference type="Proteomes" id="UP000315901">
    <property type="component" value="Unassembled WGS sequence"/>
</dbReference>
<feature type="domain" description="ATP synthase F1 complex delta/epsilon subunit N-terminal" evidence="18">
    <location>
        <begin position="6"/>
        <end position="85"/>
    </location>
</feature>
<dbReference type="Gene3D" id="1.20.5.440">
    <property type="entry name" value="ATP synthase delta/epsilon subunit, C-terminal domain"/>
    <property type="match status" value="1"/>
</dbReference>
<evidence type="ECO:0000256" key="4">
    <source>
        <dbReference type="ARBA" id="ARBA00011648"/>
    </source>
</evidence>
<dbReference type="PANTHER" id="PTHR13822:SF10">
    <property type="entry name" value="ATP SYNTHASE EPSILON CHAIN, CHLOROPLASTIC"/>
    <property type="match status" value="1"/>
</dbReference>
<dbReference type="CDD" id="cd12152">
    <property type="entry name" value="F1-ATPase_delta"/>
    <property type="match status" value="1"/>
</dbReference>
<evidence type="ECO:0000313" key="19">
    <source>
        <dbReference type="EMBL" id="TPE55385.1"/>
    </source>
</evidence>
<keyword evidence="20" id="KW-1185">Reference proteome</keyword>
<dbReference type="Gene3D" id="2.60.15.10">
    <property type="entry name" value="F0F1 ATP synthase delta/epsilon subunit, N-terminal"/>
    <property type="match status" value="1"/>
</dbReference>
<evidence type="ECO:0000256" key="5">
    <source>
        <dbReference type="ARBA" id="ARBA00014480"/>
    </source>
</evidence>
<evidence type="ECO:0000259" key="18">
    <source>
        <dbReference type="Pfam" id="PF02823"/>
    </source>
</evidence>
<evidence type="ECO:0000256" key="15">
    <source>
        <dbReference type="HAMAP-Rule" id="MF_00530"/>
    </source>
</evidence>
<sequence>MPVHTIQCDIVSAERVLFSAQVQCLIITSEQGELGIYPGHAPLLATLSNGAARIQLPSEQEEVVYLSGGFVEVQPYKVTVLADVALRLDELHEEAALAAKQHAEEHLGNNQPDLDHQRAMKELNEALTRLRVINKYSHHNT</sequence>
<evidence type="ECO:0000256" key="1">
    <source>
        <dbReference type="ARBA" id="ARBA00003543"/>
    </source>
</evidence>
<evidence type="ECO:0000256" key="3">
    <source>
        <dbReference type="ARBA" id="ARBA00005712"/>
    </source>
</evidence>
<dbReference type="PANTHER" id="PTHR13822">
    <property type="entry name" value="ATP SYNTHASE DELTA/EPSILON CHAIN"/>
    <property type="match status" value="1"/>
</dbReference>
<evidence type="ECO:0000256" key="10">
    <source>
        <dbReference type="ARBA" id="ARBA00023136"/>
    </source>
</evidence>
<comment type="subcellular location">
    <subcellularLocation>
        <location evidence="2 15">Cell membrane</location>
        <topology evidence="2 15">Peripheral membrane protein</topology>
    </subcellularLocation>
</comment>
<dbReference type="HAMAP" id="MF_00530">
    <property type="entry name" value="ATP_synth_epsil_bac"/>
    <property type="match status" value="1"/>
</dbReference>
<gene>
    <name evidence="15" type="primary">atpC</name>
    <name evidence="19" type="ORF">FJM67_01370</name>
</gene>
<dbReference type="InterPro" id="IPR036771">
    <property type="entry name" value="ATPsynth_dsu/esu_N"/>
</dbReference>
<evidence type="ECO:0000256" key="11">
    <source>
        <dbReference type="ARBA" id="ARBA00023196"/>
    </source>
</evidence>
<keyword evidence="9 15" id="KW-0406">Ion transport</keyword>
<reference evidence="19 20" key="1">
    <citation type="submission" date="2019-06" db="EMBL/GenBank/DDBJ databases">
        <title>A novel bacterium of genus Marinomonas, isolated from coastal sand.</title>
        <authorList>
            <person name="Huang H."/>
            <person name="Mo K."/>
            <person name="Hu Y."/>
        </authorList>
    </citation>
    <scope>NUCLEOTIDE SEQUENCE [LARGE SCALE GENOMIC DNA]</scope>
    <source>
        <strain evidence="19 20">HB171799</strain>
    </source>
</reference>
<evidence type="ECO:0000256" key="14">
    <source>
        <dbReference type="ARBA" id="ARBA00031795"/>
    </source>
</evidence>